<feature type="signal peptide" evidence="1">
    <location>
        <begin position="1"/>
        <end position="26"/>
    </location>
</feature>
<keyword evidence="3" id="KW-1185">Reference proteome</keyword>
<evidence type="ECO:0000313" key="2">
    <source>
        <dbReference type="EMBL" id="MDQ0011033.1"/>
    </source>
</evidence>
<keyword evidence="1" id="KW-0732">Signal</keyword>
<feature type="chain" id="PRO_5046903481" evidence="1">
    <location>
        <begin position="27"/>
        <end position="627"/>
    </location>
</feature>
<accession>A0ABT9T397</accession>
<dbReference type="SUPFAM" id="SSF55486">
    <property type="entry name" value="Metalloproteases ('zincins'), catalytic domain"/>
    <property type="match status" value="1"/>
</dbReference>
<dbReference type="RefSeq" id="WP_306851193.1">
    <property type="nucleotide sequence ID" value="NZ_JAUSSK010000004.1"/>
</dbReference>
<dbReference type="InterPro" id="IPR024079">
    <property type="entry name" value="MetalloPept_cat_dom_sf"/>
</dbReference>
<dbReference type="Gene3D" id="3.40.390.10">
    <property type="entry name" value="Collagenase (Catalytic Domain)"/>
    <property type="match status" value="1"/>
</dbReference>
<dbReference type="EMBL" id="JAUSSK010000004">
    <property type="protein sequence ID" value="MDQ0011033.1"/>
    <property type="molecule type" value="Genomic_DNA"/>
</dbReference>
<dbReference type="Proteomes" id="UP001237737">
    <property type="component" value="Unassembled WGS sequence"/>
</dbReference>
<evidence type="ECO:0000313" key="3">
    <source>
        <dbReference type="Proteomes" id="UP001237737"/>
    </source>
</evidence>
<gene>
    <name evidence="2" type="ORF">J2T07_003239</name>
</gene>
<protein>
    <submittedName>
        <fullName evidence="2">Uncharacterized protein</fullName>
    </submittedName>
</protein>
<organism evidence="2 3">
    <name type="scientific">Luteibacter jiangsuensis</name>
    <dbReference type="NCBI Taxonomy" id="637577"/>
    <lineage>
        <taxon>Bacteria</taxon>
        <taxon>Pseudomonadati</taxon>
        <taxon>Pseudomonadota</taxon>
        <taxon>Gammaproteobacteria</taxon>
        <taxon>Lysobacterales</taxon>
        <taxon>Rhodanobacteraceae</taxon>
        <taxon>Luteibacter</taxon>
    </lineage>
</organism>
<name>A0ABT9T397_9GAMM</name>
<sequence>MLRLTFVRAALAGAVLCIPTAGRAVADVSTLADLRKQLARLPMDGETATSVHLPLGDGRHGLFRVRDSKTLPPALAAKFPGLRSFRGIDADGRTVRLDLSPGGVRMSVRDGPHEWTTRARTAAEWRALPLHGAVAPSFATAAADAHSLPRHAAGDRSASRGGGIRYDFRIAVAASSRYAAHFGGTTKGALAEIVHVVNQANEVFETDVGVHFTLVADNDRLIRPQPSRDPFRHEDPGPAAANLIDREIGAGNYDIGHALTDYTGGESHVGTSCSDARDADFLATHKAAAWSGHAHPETAISEAVGFMIHVLGRQLGAWPTAGGCPDTTLEGRAFEPGSGSTAMGFAPSICGHGGPLQAHADRYFHAANLEQMQDWLASRGGSCALRSINPASAAWIDPASLAGQAVIPARTPFVLDARVEPVTEGLRLSYAWEQMDASIGRRDMLAGHEDGPLFRSFPPMPTGRRVFPRMAVVLGDEPAGPGEAYPTATRSLNFRLTVRDNGGEASTIAHADTRLLVVDTGRPFAVLDDGSSQAAFAGRSMALRWDAADTDLAPVSCHFVSIDLSLDDGRTWLTPALAVDEPNDGEAWIALPPDAASERARLRVSCDWRPFFAVSPRPFAIRRIASH</sequence>
<comment type="caution">
    <text evidence="2">The sequence shown here is derived from an EMBL/GenBank/DDBJ whole genome shotgun (WGS) entry which is preliminary data.</text>
</comment>
<proteinExistence type="predicted"/>
<dbReference type="Pfam" id="PF13583">
    <property type="entry name" value="Reprolysin_4"/>
    <property type="match status" value="1"/>
</dbReference>
<evidence type="ECO:0000256" key="1">
    <source>
        <dbReference type="SAM" id="SignalP"/>
    </source>
</evidence>
<reference evidence="2 3" key="1">
    <citation type="submission" date="2023-07" db="EMBL/GenBank/DDBJ databases">
        <title>Sorghum-associated microbial communities from plants grown in Nebraska, USA.</title>
        <authorList>
            <person name="Schachtman D."/>
        </authorList>
    </citation>
    <scope>NUCLEOTIDE SEQUENCE [LARGE SCALE GENOMIC DNA]</scope>
    <source>
        <strain evidence="2 3">CC60</strain>
    </source>
</reference>